<protein>
    <recommendedName>
        <fullName evidence="4">PatU</fullName>
    </recommendedName>
</protein>
<dbReference type="OrthoDB" id="461760at2"/>
<keyword evidence="3" id="KW-1185">Reference proteome</keyword>
<dbReference type="RefSeq" id="WP_083621377.1">
    <property type="nucleotide sequence ID" value="NZ_LR734869.1"/>
</dbReference>
<organism evidence="2 3">
    <name type="scientific">Planktothrix serta PCC 8927</name>
    <dbReference type="NCBI Taxonomy" id="671068"/>
    <lineage>
        <taxon>Bacteria</taxon>
        <taxon>Bacillati</taxon>
        <taxon>Cyanobacteriota</taxon>
        <taxon>Cyanophyceae</taxon>
        <taxon>Oscillatoriophycideae</taxon>
        <taxon>Oscillatoriales</taxon>
        <taxon>Microcoleaceae</taxon>
        <taxon>Planktothrix</taxon>
    </lineage>
</organism>
<evidence type="ECO:0000313" key="2">
    <source>
        <dbReference type="EMBL" id="VXD17795.1"/>
    </source>
</evidence>
<name>A0A7Z9BQS2_9CYAN</name>
<evidence type="ECO:0008006" key="4">
    <source>
        <dbReference type="Google" id="ProtNLM"/>
    </source>
</evidence>
<evidence type="ECO:0000313" key="3">
    <source>
        <dbReference type="Proteomes" id="UP000184550"/>
    </source>
</evidence>
<comment type="caution">
    <text evidence="2">The sequence shown here is derived from an EMBL/GenBank/DDBJ whole genome shotgun (WGS) entry which is preliminary data.</text>
</comment>
<sequence>MNNETNQDNQGCERRFFDWLLQQPTISSSHEAEEGLNTPIQPDETSEVENLEADEFDPLDSDAEVFHPNSQRFTLGDIPIVKNRFETVLRERLKAKIQLNPPLFPWEPVGTDLRNEYPDAFEEEQVPIPHLWMAHRQQLRWSIPLPEGVFAQLLAPCQKMLQSGLREGAKLVQSVETLFPNESQPLNELASLVIRGSLRGSLDLTESQPGYETATPEQQMVLLLLAAQEILNTLTLNCGLNQSTVHQEWLTTLGLFTVDVEYVQTEYGATLKILGQLPDGGRLQLLGDQRSASAQRESPGYLKLELIDPEPNQIYRLHVLLHSNDQNPLCFAICPQLIAE</sequence>
<dbReference type="AlphaFoldDB" id="A0A7Z9BQS2"/>
<gene>
    <name evidence="2" type="ORF">PL8927_600113</name>
</gene>
<accession>A0A7Z9BQS2</accession>
<dbReference type="Proteomes" id="UP000184550">
    <property type="component" value="Unassembled WGS sequence"/>
</dbReference>
<feature type="region of interest" description="Disordered" evidence="1">
    <location>
        <begin position="28"/>
        <end position="47"/>
    </location>
</feature>
<evidence type="ECO:0000256" key="1">
    <source>
        <dbReference type="SAM" id="MobiDB-lite"/>
    </source>
</evidence>
<proteinExistence type="predicted"/>
<dbReference type="EMBL" id="CZCU02000136">
    <property type="protein sequence ID" value="VXD17795.1"/>
    <property type="molecule type" value="Genomic_DNA"/>
</dbReference>
<reference evidence="2" key="1">
    <citation type="submission" date="2019-10" db="EMBL/GenBank/DDBJ databases">
        <authorList>
            <consortium name="Genoscope - CEA"/>
            <person name="William W."/>
        </authorList>
    </citation>
    <scope>NUCLEOTIDE SEQUENCE [LARGE SCALE GENOMIC DNA]</scope>
    <source>
        <strain evidence="2">BBR_PRJEB10992</strain>
    </source>
</reference>